<dbReference type="AlphaFoldDB" id="A0A955L877"/>
<evidence type="ECO:0000313" key="2">
    <source>
        <dbReference type="Proteomes" id="UP000754563"/>
    </source>
</evidence>
<dbReference type="EMBL" id="JAGQLH010000018">
    <property type="protein sequence ID" value="MCA9385411.1"/>
    <property type="molecule type" value="Genomic_DNA"/>
</dbReference>
<reference evidence="1" key="2">
    <citation type="journal article" date="2021" name="Microbiome">
        <title>Successional dynamics and alternative stable states in a saline activated sludge microbial community over 9 years.</title>
        <authorList>
            <person name="Wang Y."/>
            <person name="Ye J."/>
            <person name="Ju F."/>
            <person name="Liu L."/>
            <person name="Boyd J.A."/>
            <person name="Deng Y."/>
            <person name="Parks D.H."/>
            <person name="Jiang X."/>
            <person name="Yin X."/>
            <person name="Woodcroft B.J."/>
            <person name="Tyson G.W."/>
            <person name="Hugenholtz P."/>
            <person name="Polz M.F."/>
            <person name="Zhang T."/>
        </authorList>
    </citation>
    <scope>NUCLEOTIDE SEQUENCE</scope>
    <source>
        <strain evidence="1">HKST-UBA11</strain>
    </source>
</reference>
<comment type="caution">
    <text evidence="1">The sequence shown here is derived from an EMBL/GenBank/DDBJ whole genome shotgun (WGS) entry which is preliminary data.</text>
</comment>
<proteinExistence type="predicted"/>
<reference evidence="1" key="1">
    <citation type="submission" date="2020-04" db="EMBL/GenBank/DDBJ databases">
        <authorList>
            <person name="Zhang T."/>
        </authorList>
    </citation>
    <scope>NUCLEOTIDE SEQUENCE</scope>
    <source>
        <strain evidence="1">HKST-UBA11</strain>
    </source>
</reference>
<dbReference type="Proteomes" id="UP000754563">
    <property type="component" value="Unassembled WGS sequence"/>
</dbReference>
<name>A0A955L877_9BACT</name>
<accession>A0A955L877</accession>
<protein>
    <submittedName>
        <fullName evidence="1">Uncharacterized protein</fullName>
    </submittedName>
</protein>
<evidence type="ECO:0000313" key="1">
    <source>
        <dbReference type="EMBL" id="MCA9385411.1"/>
    </source>
</evidence>
<gene>
    <name evidence="1" type="ORF">KC717_02060</name>
</gene>
<sequence>MKGSITLTTTVLASAILLAAGITLVLTGIDLGHTSETFQSNSLAQLRSRTCLEEGLYRVRQDTSFTGEVSHIYNDGSCTVDIQDHLSVVNVKVLDLTSIVDEFTFIDTKYVDISVEPYDISSNDPQQ</sequence>
<organism evidence="1 2">
    <name type="scientific">Candidatus Dojkabacteria bacterium</name>
    <dbReference type="NCBI Taxonomy" id="2099670"/>
    <lineage>
        <taxon>Bacteria</taxon>
        <taxon>Candidatus Dojkabacteria</taxon>
    </lineage>
</organism>